<dbReference type="Pfam" id="PF17862">
    <property type="entry name" value="AAA_lid_3"/>
    <property type="match status" value="1"/>
</dbReference>
<dbReference type="Proteomes" id="UP000323000">
    <property type="component" value="Chromosome 2"/>
</dbReference>
<evidence type="ECO:0000256" key="4">
    <source>
        <dbReference type="SAM" id="Coils"/>
    </source>
</evidence>
<dbReference type="GO" id="GO:0016887">
    <property type="term" value="F:ATP hydrolysis activity"/>
    <property type="evidence" value="ECO:0007669"/>
    <property type="project" value="InterPro"/>
</dbReference>
<dbReference type="PANTHER" id="PTHR23076:SF56">
    <property type="entry name" value="INACTIVE ATP-DEPENDENT ZINC METALLOPROTEASE FTSHI 2, CHLOROPLASTIC-RELATED"/>
    <property type="match status" value="1"/>
</dbReference>
<protein>
    <recommendedName>
        <fullName evidence="5">AAA+ ATPase domain-containing protein</fullName>
    </recommendedName>
</protein>
<gene>
    <name evidence="6" type="ORF">EZV62_003824</name>
</gene>
<dbReference type="GO" id="GO:0006508">
    <property type="term" value="P:proteolysis"/>
    <property type="evidence" value="ECO:0007669"/>
    <property type="project" value="UniProtKB-KW"/>
</dbReference>
<evidence type="ECO:0000259" key="5">
    <source>
        <dbReference type="SMART" id="SM00382"/>
    </source>
</evidence>
<dbReference type="InterPro" id="IPR003959">
    <property type="entry name" value="ATPase_AAA_core"/>
</dbReference>
<dbReference type="Gene3D" id="3.40.50.300">
    <property type="entry name" value="P-loop containing nucleotide triphosphate hydrolases"/>
    <property type="match status" value="1"/>
</dbReference>
<dbReference type="OrthoDB" id="1413014at2759"/>
<dbReference type="Gene3D" id="1.20.58.760">
    <property type="entry name" value="Peptidase M41"/>
    <property type="match status" value="1"/>
</dbReference>
<feature type="domain" description="AAA+ ATPase" evidence="5">
    <location>
        <begin position="485"/>
        <end position="624"/>
    </location>
</feature>
<keyword evidence="7" id="KW-1185">Reference proteome</keyword>
<organism evidence="6 7">
    <name type="scientific">Acer yangbiense</name>
    <dbReference type="NCBI Taxonomy" id="1000413"/>
    <lineage>
        <taxon>Eukaryota</taxon>
        <taxon>Viridiplantae</taxon>
        <taxon>Streptophyta</taxon>
        <taxon>Embryophyta</taxon>
        <taxon>Tracheophyta</taxon>
        <taxon>Spermatophyta</taxon>
        <taxon>Magnoliopsida</taxon>
        <taxon>eudicotyledons</taxon>
        <taxon>Gunneridae</taxon>
        <taxon>Pentapetalae</taxon>
        <taxon>rosids</taxon>
        <taxon>malvids</taxon>
        <taxon>Sapindales</taxon>
        <taxon>Sapindaceae</taxon>
        <taxon>Hippocastanoideae</taxon>
        <taxon>Acereae</taxon>
        <taxon>Acer</taxon>
    </lineage>
</organism>
<sequence>MACNFSFSSSLSFDFIPTKPKSINPRNPQKFQLFPSFSCKNQVPNHENEKKNPKTQKTHLSLLTVPITLTIISTSLATNPSFAATKVASEKKKKTQKKPQEAWTPEQIKKWSKDLPVVSSRIAYTEILSLKNEGRLKHVIKSPSASLRQKAEPVLVVLEDSRVLRTVLPSLDSNKRFWDSWDELKVDSLCVNSYTPPVKKLEVPAPYLGFLWKFPESMLLFFKPKKESKRALEIRKLREEFKMQRKEESERLRKEREMIEKTIRIQKKEEERRRKREIRKKKTQESLADARENSQYMADLWDNLAQDSNVATALGIVFFVIFYRTVVLNYKKQKKDYEDRLKIEKAEAEERKKMRELEREIEGIADDDDEEVNESEQGKGEQNEYLKMAKQFMKSGARVRRAHGKRLPQYLERGVDVKFTDVAGLGKIRLELEEIVKFFTHGEMYRRRGVKIPGVLAGGTWEGLWEIRLIVVIVSFMPQTVLVCAASGILLCGPPGVGKTLLAKAVAGEAGVNFFSISASQFVEIYVGVGASRVRSLYQEAKENAPSVVFIDELDAVGRERGLIKGSGGQERDATLNQLLVSLDGFEGRGNVITIASTNRPDILDPALVRPGRFDRKIYIPKPGLIGRMEILQVHARKKPMAEDVDYLAVAGMTDGMVGAELANIIEVAAINMMRDGRMEITTDDLLQAAQIEERGMLDRKERSPETWRQVAINEAATAVVAVNFPDLKNIEFVTIAPRAGRELGYVRMKMNHLKFKEGLLSTMVNPERICIIKLFLAFNNVYFLASRSRQSLLDHITVQLAPRAADELWYGEGQLSTIWAETADNARSAARTFVLGGLSEKHHGLSNFWVPDRINEIDSEALRIVNQSYERAKEILQRNQNLMDAVVNELVEKKSLTKQEFFHLVELHGNLQPMPPSILDIRAAKRAEYQEMMPTAIGNNP</sequence>
<comment type="caution">
    <text evidence="6">The sequence shown here is derived from an EMBL/GenBank/DDBJ whole genome shotgun (WGS) entry which is preliminary data.</text>
</comment>
<dbReference type="Gene3D" id="1.10.8.60">
    <property type="match status" value="1"/>
</dbReference>
<dbReference type="InterPro" id="IPR003593">
    <property type="entry name" value="AAA+_ATPase"/>
</dbReference>
<dbReference type="FunFam" id="3.40.50.300:FF:000982">
    <property type="entry name" value="Inactive ATP-dependent zinc metalloprotease FTSHI 2 like"/>
    <property type="match status" value="1"/>
</dbReference>
<dbReference type="SUPFAM" id="SSF140990">
    <property type="entry name" value="FtsH protease domain-like"/>
    <property type="match status" value="1"/>
</dbReference>
<keyword evidence="4" id="KW-0175">Coiled coil</keyword>
<name>A0A5C7III7_9ROSI</name>
<evidence type="ECO:0000256" key="1">
    <source>
        <dbReference type="ARBA" id="ARBA00022670"/>
    </source>
</evidence>
<dbReference type="FunFam" id="1.10.8.60:FF:000072">
    <property type="entry name" value="probable inactive ATP-dependent zinc metalloprotease FTSHI 2, chloroplastic"/>
    <property type="match status" value="1"/>
</dbReference>
<dbReference type="Pfam" id="PF00004">
    <property type="entry name" value="AAA"/>
    <property type="match status" value="1"/>
</dbReference>
<dbReference type="AlphaFoldDB" id="A0A5C7III7"/>
<keyword evidence="2" id="KW-0378">Hydrolase</keyword>
<dbReference type="GO" id="GO:0009507">
    <property type="term" value="C:chloroplast"/>
    <property type="evidence" value="ECO:0007669"/>
    <property type="project" value="TreeGrafter"/>
</dbReference>
<dbReference type="EMBL" id="VAHF01000002">
    <property type="protein sequence ID" value="TXG68889.1"/>
    <property type="molecule type" value="Genomic_DNA"/>
</dbReference>
<evidence type="ECO:0000256" key="3">
    <source>
        <dbReference type="ARBA" id="ARBA00022946"/>
    </source>
</evidence>
<dbReference type="GO" id="GO:0004176">
    <property type="term" value="F:ATP-dependent peptidase activity"/>
    <property type="evidence" value="ECO:0007669"/>
    <property type="project" value="InterPro"/>
</dbReference>
<dbReference type="SMART" id="SM00382">
    <property type="entry name" value="AAA"/>
    <property type="match status" value="1"/>
</dbReference>
<dbReference type="SUPFAM" id="SSF52540">
    <property type="entry name" value="P-loop containing nucleoside triphosphate hydrolases"/>
    <property type="match status" value="1"/>
</dbReference>
<dbReference type="GO" id="GO:0005524">
    <property type="term" value="F:ATP binding"/>
    <property type="evidence" value="ECO:0007669"/>
    <property type="project" value="InterPro"/>
</dbReference>
<keyword evidence="1" id="KW-0645">Protease</keyword>
<accession>A0A5C7III7</accession>
<feature type="coiled-coil region" evidence="4">
    <location>
        <begin position="327"/>
        <end position="374"/>
    </location>
</feature>
<dbReference type="GO" id="GO:0045037">
    <property type="term" value="P:protein import into chloroplast stroma"/>
    <property type="evidence" value="ECO:0007669"/>
    <property type="project" value="TreeGrafter"/>
</dbReference>
<proteinExistence type="predicted"/>
<dbReference type="InterPro" id="IPR041569">
    <property type="entry name" value="AAA_lid_3"/>
</dbReference>
<keyword evidence="3" id="KW-0809">Transit peptide</keyword>
<feature type="coiled-coil region" evidence="4">
    <location>
        <begin position="238"/>
        <end position="285"/>
    </location>
</feature>
<reference evidence="7" key="1">
    <citation type="journal article" date="2019" name="Gigascience">
        <title>De novo genome assembly of the endangered Acer yangbiense, a plant species with extremely small populations endemic to Yunnan Province, China.</title>
        <authorList>
            <person name="Yang J."/>
            <person name="Wariss H.M."/>
            <person name="Tao L."/>
            <person name="Zhang R."/>
            <person name="Yun Q."/>
            <person name="Hollingsworth P."/>
            <person name="Dao Z."/>
            <person name="Luo G."/>
            <person name="Guo H."/>
            <person name="Ma Y."/>
            <person name="Sun W."/>
        </authorList>
    </citation>
    <scope>NUCLEOTIDE SEQUENCE [LARGE SCALE GENOMIC DNA]</scope>
    <source>
        <strain evidence="7">cv. Malutang</strain>
    </source>
</reference>
<evidence type="ECO:0000313" key="6">
    <source>
        <dbReference type="EMBL" id="TXG68889.1"/>
    </source>
</evidence>
<dbReference type="InterPro" id="IPR027417">
    <property type="entry name" value="P-loop_NTPase"/>
</dbReference>
<dbReference type="InterPro" id="IPR037219">
    <property type="entry name" value="Peptidase_M41-like"/>
</dbReference>
<dbReference type="GO" id="GO:0004222">
    <property type="term" value="F:metalloendopeptidase activity"/>
    <property type="evidence" value="ECO:0007669"/>
    <property type="project" value="InterPro"/>
</dbReference>
<evidence type="ECO:0000313" key="7">
    <source>
        <dbReference type="Proteomes" id="UP000323000"/>
    </source>
</evidence>
<evidence type="ECO:0000256" key="2">
    <source>
        <dbReference type="ARBA" id="ARBA00022801"/>
    </source>
</evidence>
<dbReference type="PANTHER" id="PTHR23076">
    <property type="entry name" value="METALLOPROTEASE M41 FTSH"/>
    <property type="match status" value="1"/>
</dbReference>